<feature type="signal peptide" evidence="3">
    <location>
        <begin position="1"/>
        <end position="20"/>
    </location>
</feature>
<dbReference type="Pfam" id="PF17170">
    <property type="entry name" value="DUF5128"/>
    <property type="match status" value="1"/>
</dbReference>
<dbReference type="Proteomes" id="UP000547209">
    <property type="component" value="Unassembled WGS sequence"/>
</dbReference>
<feature type="repeat" description="NHL" evidence="2">
    <location>
        <begin position="390"/>
        <end position="433"/>
    </location>
</feature>
<proteinExistence type="predicted"/>
<feature type="repeat" description="NHL" evidence="2">
    <location>
        <begin position="33"/>
        <end position="77"/>
    </location>
</feature>
<comment type="caution">
    <text evidence="4">The sequence shown here is derived from an EMBL/GenBank/DDBJ whole genome shotgun (WGS) entry which is preliminary data.</text>
</comment>
<dbReference type="GO" id="GO:0008270">
    <property type="term" value="F:zinc ion binding"/>
    <property type="evidence" value="ECO:0007669"/>
    <property type="project" value="UniProtKB-KW"/>
</dbReference>
<feature type="repeat" description="NHL" evidence="2">
    <location>
        <begin position="464"/>
        <end position="495"/>
    </location>
</feature>
<dbReference type="InterPro" id="IPR000033">
    <property type="entry name" value="LDLR_classB_rpt"/>
</dbReference>
<keyword evidence="5" id="KW-1185">Reference proteome</keyword>
<reference evidence="4 5" key="1">
    <citation type="submission" date="2020-08" db="EMBL/GenBank/DDBJ databases">
        <title>Cohnella phylogeny.</title>
        <authorList>
            <person name="Dunlap C."/>
        </authorList>
    </citation>
    <scope>NUCLEOTIDE SEQUENCE [LARGE SCALE GENOMIC DNA]</scope>
    <source>
        <strain evidence="4 5">DSM 28246</strain>
    </source>
</reference>
<accession>A0A7X0RTT1</accession>
<dbReference type="Gene3D" id="2.60.120.260">
    <property type="entry name" value="Galactose-binding domain-like"/>
    <property type="match status" value="2"/>
</dbReference>
<dbReference type="PANTHER" id="PTHR24104">
    <property type="entry name" value="E3 UBIQUITIN-PROTEIN LIGASE NHLRC1-RELATED"/>
    <property type="match status" value="1"/>
</dbReference>
<dbReference type="SUPFAM" id="SSF101898">
    <property type="entry name" value="NHL repeat"/>
    <property type="match status" value="2"/>
</dbReference>
<dbReference type="Pfam" id="PF01436">
    <property type="entry name" value="NHL"/>
    <property type="match status" value="4"/>
</dbReference>
<feature type="repeat" description="NHL" evidence="2">
    <location>
        <begin position="547"/>
        <end position="590"/>
    </location>
</feature>
<gene>
    <name evidence="4" type="ORF">H7C19_16360</name>
</gene>
<dbReference type="SMART" id="SM00135">
    <property type="entry name" value="LY"/>
    <property type="match status" value="5"/>
</dbReference>
<dbReference type="PROSITE" id="PS51125">
    <property type="entry name" value="NHL"/>
    <property type="match status" value="8"/>
</dbReference>
<evidence type="ECO:0000256" key="1">
    <source>
        <dbReference type="ARBA" id="ARBA00022737"/>
    </source>
</evidence>
<organism evidence="4 5">
    <name type="scientific">Cohnella nanjingensis</name>
    <dbReference type="NCBI Taxonomy" id="1387779"/>
    <lineage>
        <taxon>Bacteria</taxon>
        <taxon>Bacillati</taxon>
        <taxon>Bacillota</taxon>
        <taxon>Bacilli</taxon>
        <taxon>Bacillales</taxon>
        <taxon>Paenibacillaceae</taxon>
        <taxon>Cohnella</taxon>
    </lineage>
</organism>
<dbReference type="SUPFAM" id="SSF63825">
    <property type="entry name" value="YWTD domain"/>
    <property type="match status" value="1"/>
</dbReference>
<dbReference type="Gene3D" id="2.120.10.30">
    <property type="entry name" value="TolB, C-terminal domain"/>
    <property type="match status" value="5"/>
</dbReference>
<feature type="repeat" description="NHL" evidence="2">
    <location>
        <begin position="685"/>
        <end position="727"/>
    </location>
</feature>
<feature type="chain" id="PRO_5039071697" evidence="3">
    <location>
        <begin position="21"/>
        <end position="931"/>
    </location>
</feature>
<dbReference type="AlphaFoldDB" id="A0A7X0RTT1"/>
<keyword evidence="1" id="KW-0677">Repeat</keyword>
<evidence type="ECO:0000256" key="2">
    <source>
        <dbReference type="PROSITE-ProRule" id="PRU00504"/>
    </source>
</evidence>
<feature type="repeat" description="NHL" evidence="2">
    <location>
        <begin position="599"/>
        <end position="640"/>
    </location>
</feature>
<evidence type="ECO:0000256" key="3">
    <source>
        <dbReference type="SAM" id="SignalP"/>
    </source>
</evidence>
<dbReference type="InterPro" id="IPR008979">
    <property type="entry name" value="Galactose-bd-like_sf"/>
</dbReference>
<dbReference type="EMBL" id="JACJVP010000025">
    <property type="protein sequence ID" value="MBB6672255.1"/>
    <property type="molecule type" value="Genomic_DNA"/>
</dbReference>
<dbReference type="Gene3D" id="2.40.10.500">
    <property type="match status" value="1"/>
</dbReference>
<dbReference type="InterPro" id="IPR050952">
    <property type="entry name" value="TRIM-NHL_E3_ligases"/>
</dbReference>
<evidence type="ECO:0000313" key="4">
    <source>
        <dbReference type="EMBL" id="MBB6672255.1"/>
    </source>
</evidence>
<name>A0A7X0RTT1_9BACL</name>
<sequence length="931" mass="100414">MRIKRSALLLLIGIMVSAFASGVAEAAPRLVHSSIIGGTDQAGGFLLQPRGIAIDAATNAVYVADTHSQRVQKFDANGAFISTLGTPHPDTPGFTNDLLDVAVDTNGRVLFTTIDNIAEVYNADFSHVGRIGRYRPYLLYGGFPTWTSSAQPYGFTTGYSQTSAGIFQRTDWDRTGDGFSLGMNPTTPGSYVEAVTGTTEIRVGVSYTASVYAVSDYPDKSKLVFYLNYQDASGNNLSSTFIDGVTAGVTSSGWTKLSVSATAPANAVKAKLYIRSFATTYGTVAWDEVSLNESNWNSKINSSNTNMFNYPHSITADPSNNIYVADTYNHQILKFDSNRVYQGAIGSYGTGNGQFANPMDMTIDGSGKKYIADYSNNRIQILNADNSFNTKFGAGGTANEQFNGPYGVAVDTVHSRIYVVDSGNHRIQAFDLSGNFQWGMGSGTQWFAGASAPAPVSGSGSKYFTNPVGIAVNPTLNKLYVTDTGNDRVYMIDLSTYSTTTFGSRRQVVNGKLLRSAGLDIDASGNLYAMDIFNSTVQVFDPSGAYLRKIGGFGSGQGQLNYPNGITLDSTGRVNVVDSFNSRVTIFNNDGTSPSTGWSFGSYGSGNGQFDNPMYMAIDTNGRYLVAEWNNNRVSIFNADKTFYGTIPVGQASGIAVNRHDGKIYVASSSKNKIYVYNPDYTYNSSFGQFGEGPGMLFAPLDVKFDDNGFLYVADYRNDRVDVFDLNYDYITSFGTFGTGNNNLSYPDALAIRGDAIYVAEWCNDRVHKLQWIPSATVDNAGFENWGNGVRPTYWTLGYSNIAYGTGITRRTDIVHGGSSALNMTASPAGSYVEATQVLSVTAGTSYNPKAWVKSNAADNTRVKMHLQFLDANNEVIATPSTDGSAAGVNNSTWTQMEIAAVAPAGAVKAKLYLRHMGGDNAYSVWDDVSW</sequence>
<feature type="repeat" description="NHL" evidence="2">
    <location>
        <begin position="308"/>
        <end position="338"/>
    </location>
</feature>
<dbReference type="SUPFAM" id="SSF49785">
    <property type="entry name" value="Galactose-binding domain-like"/>
    <property type="match status" value="2"/>
</dbReference>
<protein>
    <submittedName>
        <fullName evidence="4">SMP-30/gluconolactonase/LRE family protein</fullName>
    </submittedName>
</protein>
<dbReference type="PANTHER" id="PTHR24104:SF25">
    <property type="entry name" value="PROTEIN LIN-41"/>
    <property type="match status" value="1"/>
</dbReference>
<keyword evidence="3" id="KW-0732">Signal</keyword>
<evidence type="ECO:0000313" key="5">
    <source>
        <dbReference type="Proteomes" id="UP000547209"/>
    </source>
</evidence>
<dbReference type="InterPro" id="IPR011042">
    <property type="entry name" value="6-blade_b-propeller_TolB-like"/>
</dbReference>
<dbReference type="InterPro" id="IPR001258">
    <property type="entry name" value="NHL_repeat"/>
</dbReference>
<feature type="repeat" description="NHL" evidence="2">
    <location>
        <begin position="342"/>
        <end position="385"/>
    </location>
</feature>
<dbReference type="CDD" id="cd05819">
    <property type="entry name" value="NHL"/>
    <property type="match status" value="2"/>
</dbReference>